<proteinExistence type="inferred from homology"/>
<comment type="similarity">
    <text evidence="3">Belongs to the IRAK1BP1 family.</text>
</comment>
<evidence type="ECO:0000256" key="4">
    <source>
        <dbReference type="ARBA" id="ARBA00022490"/>
    </source>
</evidence>
<evidence type="ECO:0000313" key="6">
    <source>
        <dbReference type="Proteomes" id="UP000050795"/>
    </source>
</evidence>
<keyword evidence="6" id="KW-1185">Reference proteome</keyword>
<evidence type="ECO:0000256" key="5">
    <source>
        <dbReference type="ARBA" id="ARBA00023242"/>
    </source>
</evidence>
<reference evidence="7" key="2">
    <citation type="submission" date="2023-11" db="UniProtKB">
        <authorList>
            <consortium name="WormBaseParasite"/>
        </authorList>
    </citation>
    <scope>IDENTIFICATION</scope>
</reference>
<protein>
    <submittedName>
        <fullName evidence="7">Uncharacterized protein</fullName>
    </submittedName>
</protein>
<dbReference type="Pfam" id="PF04402">
    <property type="entry name" value="SIMPL"/>
    <property type="match status" value="1"/>
</dbReference>
<dbReference type="GO" id="GO:0006955">
    <property type="term" value="P:immune response"/>
    <property type="evidence" value="ECO:0007669"/>
    <property type="project" value="InterPro"/>
</dbReference>
<dbReference type="InterPro" id="IPR030312">
    <property type="entry name" value="IRAK1BP1"/>
</dbReference>
<dbReference type="InterPro" id="IPR007497">
    <property type="entry name" value="SIMPL/DUF541"/>
</dbReference>
<comment type="subcellular location">
    <subcellularLocation>
        <location evidence="2">Cytoplasm</location>
    </subcellularLocation>
    <subcellularLocation>
        <location evidence="1">Nucleus</location>
    </subcellularLocation>
</comment>
<name>A0AA85J200_TRIRE</name>
<organism evidence="6 7">
    <name type="scientific">Trichobilharzia regenti</name>
    <name type="common">Nasal bird schistosome</name>
    <dbReference type="NCBI Taxonomy" id="157069"/>
    <lineage>
        <taxon>Eukaryota</taxon>
        <taxon>Metazoa</taxon>
        <taxon>Spiralia</taxon>
        <taxon>Lophotrochozoa</taxon>
        <taxon>Platyhelminthes</taxon>
        <taxon>Trematoda</taxon>
        <taxon>Digenea</taxon>
        <taxon>Strigeidida</taxon>
        <taxon>Schistosomatoidea</taxon>
        <taxon>Schistosomatidae</taxon>
        <taxon>Trichobilharzia</taxon>
    </lineage>
</organism>
<dbReference type="GO" id="GO:0005634">
    <property type="term" value="C:nucleus"/>
    <property type="evidence" value="ECO:0007669"/>
    <property type="project" value="UniProtKB-SubCell"/>
</dbReference>
<dbReference type="Proteomes" id="UP000050795">
    <property type="component" value="Unassembled WGS sequence"/>
</dbReference>
<evidence type="ECO:0000256" key="1">
    <source>
        <dbReference type="ARBA" id="ARBA00004123"/>
    </source>
</evidence>
<dbReference type="GO" id="GO:0005737">
    <property type="term" value="C:cytoplasm"/>
    <property type="evidence" value="ECO:0007669"/>
    <property type="project" value="UniProtKB-SubCell"/>
</dbReference>
<dbReference type="PANTHER" id="PTHR18842:SF2">
    <property type="entry name" value="INTERLEUKIN-1 RECEPTOR-ASSOCIATED KINASE 1-BINDING PROTEIN 1"/>
    <property type="match status" value="1"/>
</dbReference>
<dbReference type="GO" id="GO:0043123">
    <property type="term" value="P:positive regulation of canonical NF-kappaB signal transduction"/>
    <property type="evidence" value="ECO:0007669"/>
    <property type="project" value="InterPro"/>
</dbReference>
<dbReference type="PANTHER" id="PTHR18842">
    <property type="entry name" value="INTERLEUKIN-1 RECEPTOR-ASSOCIATED KINASE 1-BINDING PROTEIN 1"/>
    <property type="match status" value="1"/>
</dbReference>
<evidence type="ECO:0000313" key="7">
    <source>
        <dbReference type="WBParaSite" id="TREG1_122970.1"/>
    </source>
</evidence>
<keyword evidence="5" id="KW-0539">Nucleus</keyword>
<sequence>MAVGEICNAGEVKVTGIGEITAEPDCCTAEFVVCSRKPTSSAAEESARKRAEYARQEINSRCLKKCNIVEHFDIIQEGTLLCALYKFEITTCDISGIKSLLGHLKCKLPSYVKLGSVRFFFSKKRLFEIRKEAVAQAVSDAKHKAELIASAFGQRIQGLINVIENECDSNCEQQVMPASRSNGYNSHHPLKQLNTNNSNNDNNNIACDGGDIFEGNCLQDQPFNWNASLSAAQRHIQIKLNVVCALSDFNN</sequence>
<evidence type="ECO:0000256" key="2">
    <source>
        <dbReference type="ARBA" id="ARBA00004496"/>
    </source>
</evidence>
<dbReference type="AlphaFoldDB" id="A0AA85J200"/>
<dbReference type="Gene3D" id="3.30.110.170">
    <property type="entry name" value="Protein of unknown function (DUF541), domain 1"/>
    <property type="match status" value="1"/>
</dbReference>
<accession>A0AA85J200</accession>
<reference evidence="6" key="1">
    <citation type="submission" date="2022-06" db="EMBL/GenBank/DDBJ databases">
        <authorList>
            <person name="Berger JAMES D."/>
            <person name="Berger JAMES D."/>
        </authorList>
    </citation>
    <scope>NUCLEOTIDE SEQUENCE [LARGE SCALE GENOMIC DNA]</scope>
</reference>
<evidence type="ECO:0000256" key="3">
    <source>
        <dbReference type="ARBA" id="ARBA00005509"/>
    </source>
</evidence>
<keyword evidence="4" id="KW-0963">Cytoplasm</keyword>
<dbReference type="WBParaSite" id="TREG1_122970.1">
    <property type="protein sequence ID" value="TREG1_122970.1"/>
    <property type="gene ID" value="TREG1_122970"/>
</dbReference>